<dbReference type="Proteomes" id="UP000331127">
    <property type="component" value="Unassembled WGS sequence"/>
</dbReference>
<dbReference type="Gene3D" id="1.25.40.10">
    <property type="entry name" value="Tetratricopeptide repeat domain"/>
    <property type="match status" value="1"/>
</dbReference>
<evidence type="ECO:0000259" key="3">
    <source>
        <dbReference type="PROSITE" id="PS50043"/>
    </source>
</evidence>
<sequence>MHQWPLAGRQAELSVIDTVLASGENDGLALIGAPGMGRTRLAREALARWTAAGGAAEWVAATRAAASIPFGALSHLLPGSQWLAESRVELLARVADRMAARTAGKPTLFVVDDAHLLDEASAALLRQLAAQRLVIPLVTACCCEPATDAVAALWKDTAVRLSVGPLPPEAVDRLLDLTLDGRIDPLSRRRLHRLADGNPLLLRELLADTVETGTLARRDGLWRWRGGVPARARVADLVTARLRTLDPATREVLEMIACGEPLALALLQRLADQHAIETAERSGMAVAEQSGARVTLRLAHSLYGEVLRAGLPVTRARAIWGRLAEALTAEPMRRRDDTLLAGVWQLQSGTIRRPEQVLDAARQAIGRFELDLAERLARAARGAGPGKDADWLLARILSYQGRGREAVEVLPAEPEPTSEPQPMRAVTRALILHWGLGRTDEAEQALDVGSGQDLTEATRSWIMLFDGRSRAALRSAEDVLGLPEPDEQAVIWAAMSGAMAAGLLGRPDRAAAIAERGRRVADANADRFPWGQAQVGYGLCMALHTAGRPIEAARVAERGYRRAVASDSAMMTGVWASFRGIVAKARGDLGTAQAALREAVALLEEEDAYGLTRVCLAELAGALALTGDATGAGDLLARADEHVGDHNRMFDAWIQLNRAWAEAARGMLSTAADTAAHAAKLARDTEQPMIEAWCLYDAVRLGAAVQGRLSAVAAAAPQSFAPVLADAAAALATGAPDALDRTAGVFADRGYLLLAAEAAKLAARARMRNGRGAEMRVARERATVLAEMCPQARTPLLELNDFSAVLTPREREIARLAGSLPSREIAERLGLSVNTVNNTLARAYAKLGVSRRGELAAIFVTDGG</sequence>
<feature type="domain" description="HTH luxR-type" evidence="3">
    <location>
        <begin position="799"/>
        <end position="863"/>
    </location>
</feature>
<dbReference type="InterPro" id="IPR027417">
    <property type="entry name" value="P-loop_NTPase"/>
</dbReference>
<dbReference type="GO" id="GO:0006355">
    <property type="term" value="P:regulation of DNA-templated transcription"/>
    <property type="evidence" value="ECO:0007669"/>
    <property type="project" value="InterPro"/>
</dbReference>
<protein>
    <submittedName>
        <fullName evidence="4">LuxR family transcriptional regulator</fullName>
    </submittedName>
</protein>
<keyword evidence="5" id="KW-1185">Reference proteome</keyword>
<evidence type="ECO:0000256" key="2">
    <source>
        <dbReference type="ARBA" id="ARBA00022840"/>
    </source>
</evidence>
<dbReference type="PANTHER" id="PTHR16305:SF28">
    <property type="entry name" value="GUANYLATE CYCLASE DOMAIN-CONTAINING PROTEIN"/>
    <property type="match status" value="1"/>
</dbReference>
<dbReference type="InterPro" id="IPR036388">
    <property type="entry name" value="WH-like_DNA-bd_sf"/>
</dbReference>
<dbReference type="SUPFAM" id="SSF52540">
    <property type="entry name" value="P-loop containing nucleoside triphosphate hydrolases"/>
    <property type="match status" value="1"/>
</dbReference>
<comment type="caution">
    <text evidence="4">The sequence shown here is derived from an EMBL/GenBank/DDBJ whole genome shotgun (WGS) entry which is preliminary data.</text>
</comment>
<dbReference type="EMBL" id="BLAE01000035">
    <property type="protein sequence ID" value="GES12246.1"/>
    <property type="molecule type" value="Genomic_DNA"/>
</dbReference>
<dbReference type="GO" id="GO:0005737">
    <property type="term" value="C:cytoplasm"/>
    <property type="evidence" value="ECO:0007669"/>
    <property type="project" value="TreeGrafter"/>
</dbReference>
<dbReference type="PROSITE" id="PS50043">
    <property type="entry name" value="HTH_LUXR_2"/>
    <property type="match status" value="1"/>
</dbReference>
<keyword evidence="1" id="KW-0547">Nucleotide-binding</keyword>
<evidence type="ECO:0000256" key="1">
    <source>
        <dbReference type="ARBA" id="ARBA00022741"/>
    </source>
</evidence>
<dbReference type="Pfam" id="PF00196">
    <property type="entry name" value="GerE"/>
    <property type="match status" value="1"/>
</dbReference>
<dbReference type="CDD" id="cd06170">
    <property type="entry name" value="LuxR_C_like"/>
    <property type="match status" value="1"/>
</dbReference>
<dbReference type="SMART" id="SM00421">
    <property type="entry name" value="HTH_LUXR"/>
    <property type="match status" value="1"/>
</dbReference>
<dbReference type="SUPFAM" id="SSF46894">
    <property type="entry name" value="C-terminal effector domain of the bipartite response regulators"/>
    <property type="match status" value="1"/>
</dbReference>
<dbReference type="Gene3D" id="1.10.10.10">
    <property type="entry name" value="Winged helix-like DNA-binding domain superfamily/Winged helix DNA-binding domain"/>
    <property type="match status" value="1"/>
</dbReference>
<dbReference type="GO" id="GO:0005524">
    <property type="term" value="F:ATP binding"/>
    <property type="evidence" value="ECO:0007669"/>
    <property type="project" value="UniProtKB-KW"/>
</dbReference>
<dbReference type="InterPro" id="IPR000792">
    <property type="entry name" value="Tscrpt_reg_LuxR_C"/>
</dbReference>
<proteinExistence type="predicted"/>
<name>A0A5M3WUP5_9ACTN</name>
<dbReference type="AlphaFoldDB" id="A0A5M3WUP5"/>
<dbReference type="InterPro" id="IPR041664">
    <property type="entry name" value="AAA_16"/>
</dbReference>
<accession>A0A5M3WUP5</accession>
<dbReference type="Gene3D" id="3.40.50.300">
    <property type="entry name" value="P-loop containing nucleotide triphosphate hydrolases"/>
    <property type="match status" value="1"/>
</dbReference>
<organism evidence="4 5">
    <name type="scientific">Acrocarpospora macrocephala</name>
    <dbReference type="NCBI Taxonomy" id="150177"/>
    <lineage>
        <taxon>Bacteria</taxon>
        <taxon>Bacillati</taxon>
        <taxon>Actinomycetota</taxon>
        <taxon>Actinomycetes</taxon>
        <taxon>Streptosporangiales</taxon>
        <taxon>Streptosporangiaceae</taxon>
        <taxon>Acrocarpospora</taxon>
    </lineage>
</organism>
<keyword evidence="2" id="KW-0067">ATP-binding</keyword>
<dbReference type="InterPro" id="IPR011990">
    <property type="entry name" value="TPR-like_helical_dom_sf"/>
</dbReference>
<dbReference type="PANTHER" id="PTHR16305">
    <property type="entry name" value="TESTICULAR SOLUBLE ADENYLYL CYCLASE"/>
    <property type="match status" value="1"/>
</dbReference>
<dbReference type="Pfam" id="PF13191">
    <property type="entry name" value="AAA_16"/>
    <property type="match status" value="1"/>
</dbReference>
<dbReference type="GO" id="GO:0004016">
    <property type="term" value="F:adenylate cyclase activity"/>
    <property type="evidence" value="ECO:0007669"/>
    <property type="project" value="TreeGrafter"/>
</dbReference>
<dbReference type="GO" id="GO:0003677">
    <property type="term" value="F:DNA binding"/>
    <property type="evidence" value="ECO:0007669"/>
    <property type="project" value="InterPro"/>
</dbReference>
<evidence type="ECO:0000313" key="5">
    <source>
        <dbReference type="Proteomes" id="UP000331127"/>
    </source>
</evidence>
<gene>
    <name evidence="4" type="ORF">Amac_058430</name>
</gene>
<evidence type="ECO:0000313" key="4">
    <source>
        <dbReference type="EMBL" id="GES12246.1"/>
    </source>
</evidence>
<dbReference type="SUPFAM" id="SSF48452">
    <property type="entry name" value="TPR-like"/>
    <property type="match status" value="1"/>
</dbReference>
<dbReference type="InterPro" id="IPR016032">
    <property type="entry name" value="Sig_transdc_resp-reg_C-effctor"/>
</dbReference>
<reference evidence="4 5" key="1">
    <citation type="submission" date="2019-10" db="EMBL/GenBank/DDBJ databases">
        <title>Whole genome shotgun sequence of Acrocarpospora macrocephala NBRC 16266.</title>
        <authorList>
            <person name="Ichikawa N."/>
            <person name="Kimura A."/>
            <person name="Kitahashi Y."/>
            <person name="Komaki H."/>
            <person name="Oguchi A."/>
        </authorList>
    </citation>
    <scope>NUCLEOTIDE SEQUENCE [LARGE SCALE GENOMIC DNA]</scope>
    <source>
        <strain evidence="4 5">NBRC 16266</strain>
    </source>
</reference>